<dbReference type="GO" id="GO:0032259">
    <property type="term" value="P:methylation"/>
    <property type="evidence" value="ECO:0007669"/>
    <property type="project" value="UniProtKB-KW"/>
</dbReference>
<reference evidence="3 4" key="1">
    <citation type="submission" date="2019-02" db="EMBL/GenBank/DDBJ databases">
        <title>Genomic Encyclopedia of Type Strains, Phase IV (KMG-IV): sequencing the most valuable type-strain genomes for metagenomic binning, comparative biology and taxonomic classification.</title>
        <authorList>
            <person name="Goeker M."/>
        </authorList>
    </citation>
    <scope>NUCLEOTIDE SEQUENCE [LARGE SCALE GENOMIC DNA]</scope>
    <source>
        <strain evidence="3 4">DSM 43045</strain>
    </source>
</reference>
<dbReference type="Proteomes" id="UP000293289">
    <property type="component" value="Unassembled WGS sequence"/>
</dbReference>
<dbReference type="InterPro" id="IPR048711">
    <property type="entry name" value="WHD_Rv2258c"/>
</dbReference>
<dbReference type="InterPro" id="IPR025714">
    <property type="entry name" value="Methyltranfer_dom"/>
</dbReference>
<evidence type="ECO:0000259" key="2">
    <source>
        <dbReference type="Pfam" id="PF21320"/>
    </source>
</evidence>
<protein>
    <submittedName>
        <fullName evidence="3">Methyltransferase family protein</fullName>
    </submittedName>
</protein>
<dbReference type="Pfam" id="PF13847">
    <property type="entry name" value="Methyltransf_31"/>
    <property type="match status" value="1"/>
</dbReference>
<dbReference type="InterPro" id="IPR036390">
    <property type="entry name" value="WH_DNA-bd_sf"/>
</dbReference>
<feature type="domain" description="S-adenosylmethionine-dependent methyltransferase Rv2258c-like winged HTH" evidence="2">
    <location>
        <begin position="29"/>
        <end position="101"/>
    </location>
</feature>
<accession>A0A4V2F059</accession>
<dbReference type="InterPro" id="IPR036388">
    <property type="entry name" value="WH-like_DNA-bd_sf"/>
</dbReference>
<dbReference type="SUPFAM" id="SSF53335">
    <property type="entry name" value="S-adenosyl-L-methionine-dependent methyltransferases"/>
    <property type="match status" value="1"/>
</dbReference>
<dbReference type="Pfam" id="PF21320">
    <property type="entry name" value="WHD_Rv2258c"/>
    <property type="match status" value="1"/>
</dbReference>
<dbReference type="Gene3D" id="1.10.10.10">
    <property type="entry name" value="Winged helix-like DNA-binding domain superfamily/Winged helix DNA-binding domain"/>
    <property type="match status" value="1"/>
</dbReference>
<dbReference type="SUPFAM" id="SSF46785">
    <property type="entry name" value="Winged helix' DNA-binding domain"/>
    <property type="match status" value="1"/>
</dbReference>
<evidence type="ECO:0000313" key="4">
    <source>
        <dbReference type="Proteomes" id="UP000293289"/>
    </source>
</evidence>
<dbReference type="InterPro" id="IPR029063">
    <property type="entry name" value="SAM-dependent_MTases_sf"/>
</dbReference>
<evidence type="ECO:0000259" key="1">
    <source>
        <dbReference type="Pfam" id="PF13847"/>
    </source>
</evidence>
<dbReference type="EMBL" id="SGWY01000001">
    <property type="protein sequence ID" value="RZS68850.1"/>
    <property type="molecule type" value="Genomic_DNA"/>
</dbReference>
<dbReference type="CDD" id="cd02440">
    <property type="entry name" value="AdoMet_MTases"/>
    <property type="match status" value="1"/>
</dbReference>
<gene>
    <name evidence="3" type="ORF">EV187_1288</name>
</gene>
<name>A0A4V2F059_9MICO</name>
<feature type="domain" description="Methyltransferase" evidence="1">
    <location>
        <begin position="178"/>
        <end position="291"/>
    </location>
</feature>
<comment type="caution">
    <text evidence="3">The sequence shown here is derived from an EMBL/GenBank/DDBJ whole genome shotgun (WGS) entry which is preliminary data.</text>
</comment>
<dbReference type="Gene3D" id="3.40.50.150">
    <property type="entry name" value="Vaccinia Virus protein VP39"/>
    <property type="match status" value="1"/>
</dbReference>
<organism evidence="3 4">
    <name type="scientific">Agromyces ramosus</name>
    <dbReference type="NCBI Taxonomy" id="33879"/>
    <lineage>
        <taxon>Bacteria</taxon>
        <taxon>Bacillati</taxon>
        <taxon>Actinomycetota</taxon>
        <taxon>Actinomycetes</taxon>
        <taxon>Micrococcales</taxon>
        <taxon>Microbacteriaceae</taxon>
        <taxon>Agromyces</taxon>
    </lineage>
</organism>
<dbReference type="GO" id="GO:0008168">
    <property type="term" value="F:methyltransferase activity"/>
    <property type="evidence" value="ECO:0007669"/>
    <property type="project" value="UniProtKB-KW"/>
</dbReference>
<keyword evidence="3" id="KW-0489">Methyltransferase</keyword>
<keyword evidence="4" id="KW-1185">Reference proteome</keyword>
<dbReference type="PANTHER" id="PTHR45128">
    <property type="entry name" value="METHYLTRANSFERASE TYPE 11"/>
    <property type="match status" value="1"/>
</dbReference>
<dbReference type="RefSeq" id="WP_130352125.1">
    <property type="nucleotide sequence ID" value="NZ_SGWY01000001.1"/>
</dbReference>
<keyword evidence="3" id="KW-0808">Transferase</keyword>
<dbReference type="AlphaFoldDB" id="A0A4V2F059"/>
<evidence type="ECO:0000313" key="3">
    <source>
        <dbReference type="EMBL" id="RZS68850.1"/>
    </source>
</evidence>
<proteinExistence type="predicted"/>
<dbReference type="InterPro" id="IPR053173">
    <property type="entry name" value="SAM-binding_MTase"/>
</dbReference>
<sequence>MTTDDQADATTAFAAHVVDATLSTFELLSIYVGDRLGWYRALAEGPLDAQTLAERTGTDERYAREWLEQQAVYGILAVDDADAEASARRFALPPAHAEALTDPDSLDYVAPLGRFAASIGAQLAPLLEAYRNGGGVAWADLGDDARDAQGDINRPWFLQRLGPALAGVPTLHEVLSRPGARVADVGSGHGWSSIAIAIAYPLARVEGFDVDAASVVAARRHAEEAGVAERVRFRHVGGEGLAQDAVFDAAFVFEALHDMPFPVDVLRAIRRAVRPGGEVVIMDEAVAPEFAPDGDEVERMMYGYSIFVCLPDSLSAPGSVGTGTVMRQSTLERYAREAGFTGIEELPIEGFASFRFTRLVR</sequence>
<dbReference type="OrthoDB" id="9801363at2"/>